<dbReference type="Pfam" id="PF13302">
    <property type="entry name" value="Acetyltransf_3"/>
    <property type="match status" value="1"/>
</dbReference>
<dbReference type="PROSITE" id="PS51186">
    <property type="entry name" value="GNAT"/>
    <property type="match status" value="1"/>
</dbReference>
<dbReference type="SUPFAM" id="SSF55729">
    <property type="entry name" value="Acyl-CoA N-acyltransferases (Nat)"/>
    <property type="match status" value="1"/>
</dbReference>
<accession>A0ABQ4B9N4</accession>
<reference evidence="2 3" key="1">
    <citation type="submission" date="2021-01" db="EMBL/GenBank/DDBJ databases">
        <title>Whole genome shotgun sequence of Actinoplanes palleronii NBRC 14916.</title>
        <authorList>
            <person name="Komaki H."/>
            <person name="Tamura T."/>
        </authorList>
    </citation>
    <scope>NUCLEOTIDE SEQUENCE [LARGE SCALE GENOMIC DNA]</scope>
    <source>
        <strain evidence="2 3">NBRC 14916</strain>
    </source>
</reference>
<dbReference type="CDD" id="cd04301">
    <property type="entry name" value="NAT_SF"/>
    <property type="match status" value="1"/>
</dbReference>
<evidence type="ECO:0000313" key="3">
    <source>
        <dbReference type="Proteomes" id="UP000624709"/>
    </source>
</evidence>
<dbReference type="RefSeq" id="WP_203825854.1">
    <property type="nucleotide sequence ID" value="NZ_BAAATY010000014.1"/>
</dbReference>
<evidence type="ECO:0000313" key="2">
    <source>
        <dbReference type="EMBL" id="GIE67343.1"/>
    </source>
</evidence>
<dbReference type="InterPro" id="IPR000182">
    <property type="entry name" value="GNAT_dom"/>
</dbReference>
<feature type="domain" description="N-acetyltransferase" evidence="1">
    <location>
        <begin position="8"/>
        <end position="175"/>
    </location>
</feature>
<gene>
    <name evidence="2" type="ORF">Apa02nite_034510</name>
</gene>
<dbReference type="PANTHER" id="PTHR43792:SF1">
    <property type="entry name" value="N-ACETYLTRANSFERASE DOMAIN-CONTAINING PROTEIN"/>
    <property type="match status" value="1"/>
</dbReference>
<protein>
    <submittedName>
        <fullName evidence="2">N-acetyltransferase</fullName>
    </submittedName>
</protein>
<dbReference type="InterPro" id="IPR016181">
    <property type="entry name" value="Acyl_CoA_acyltransferase"/>
</dbReference>
<keyword evidence="3" id="KW-1185">Reference proteome</keyword>
<proteinExistence type="predicted"/>
<dbReference type="EMBL" id="BOMS01000046">
    <property type="protein sequence ID" value="GIE67343.1"/>
    <property type="molecule type" value="Genomic_DNA"/>
</dbReference>
<dbReference type="InterPro" id="IPR051531">
    <property type="entry name" value="N-acetyltransferase"/>
</dbReference>
<dbReference type="PANTHER" id="PTHR43792">
    <property type="entry name" value="GNAT FAMILY, PUTATIVE (AFU_ORTHOLOGUE AFUA_3G00765)-RELATED-RELATED"/>
    <property type="match status" value="1"/>
</dbReference>
<dbReference type="Gene3D" id="3.40.630.30">
    <property type="match status" value="1"/>
</dbReference>
<sequence length="178" mass="19908">MLIRTERLLLRPFTATDVDDVWSYQREPAVARFMRWEPRDRAEVVAVVDQMAGEITLAAEGDCLSLAVVEASGGRVIGHVELVWVSRSDRTGEIGFILDPRCQGRGLATEAAREMLRLGFEHFGLRRIIGRCAGGNSASAALLRRLGMRQEAHFVQSRLRKGVWEDELVFAVLRTATD</sequence>
<name>A0ABQ4B9N4_9ACTN</name>
<evidence type="ECO:0000259" key="1">
    <source>
        <dbReference type="PROSITE" id="PS51186"/>
    </source>
</evidence>
<organism evidence="2 3">
    <name type="scientific">Actinoplanes palleronii</name>
    <dbReference type="NCBI Taxonomy" id="113570"/>
    <lineage>
        <taxon>Bacteria</taxon>
        <taxon>Bacillati</taxon>
        <taxon>Actinomycetota</taxon>
        <taxon>Actinomycetes</taxon>
        <taxon>Micromonosporales</taxon>
        <taxon>Micromonosporaceae</taxon>
        <taxon>Actinoplanes</taxon>
    </lineage>
</organism>
<dbReference type="Proteomes" id="UP000624709">
    <property type="component" value="Unassembled WGS sequence"/>
</dbReference>
<comment type="caution">
    <text evidence="2">The sequence shown here is derived from an EMBL/GenBank/DDBJ whole genome shotgun (WGS) entry which is preliminary data.</text>
</comment>